<evidence type="ECO:0000313" key="3">
    <source>
        <dbReference type="EMBL" id="KAJ8974745.1"/>
    </source>
</evidence>
<sequence length="138" mass="15286">MKPVAYLVKDAAPNYLSSLPIPDTIGGWFRLGFKDWLALIPPAAVLAGLTYVTYRAFCPHGRPIPSAVVNRNILKSNPKVVDFIDIEDISEKLCCVDAGGAKIGLIVMVPMLNTITMLETMLDRLLSRERSNLHYGNW</sequence>
<comment type="caution">
    <text evidence="3">The sequence shown here is derived from an EMBL/GenBank/DDBJ whole genome shotgun (WGS) entry which is preliminary data.</text>
</comment>
<keyword evidence="1" id="KW-0472">Membrane</keyword>
<reference evidence="3" key="1">
    <citation type="journal article" date="2023" name="Insect Mol. Biol.">
        <title>Genome sequencing provides insights into the evolution of gene families encoding plant cell wall-degrading enzymes in longhorned beetles.</title>
        <authorList>
            <person name="Shin N.R."/>
            <person name="Okamura Y."/>
            <person name="Kirsch R."/>
            <person name="Pauchet Y."/>
        </authorList>
    </citation>
    <scope>NUCLEOTIDE SEQUENCE</scope>
    <source>
        <strain evidence="3">MMC_N1</strain>
    </source>
</reference>
<name>A0ABQ9J9X7_9CUCU</name>
<keyword evidence="4" id="KW-1185">Reference proteome</keyword>
<keyword evidence="1" id="KW-0812">Transmembrane</keyword>
<gene>
    <name evidence="3" type="ORF">NQ317_005940</name>
</gene>
<dbReference type="Pfam" id="PF10660">
    <property type="entry name" value="MitoNEET_N"/>
    <property type="match status" value="1"/>
</dbReference>
<accession>A0ABQ9J9X7</accession>
<evidence type="ECO:0000313" key="4">
    <source>
        <dbReference type="Proteomes" id="UP001162164"/>
    </source>
</evidence>
<feature type="transmembrane region" description="Helical" evidence="1">
    <location>
        <begin position="36"/>
        <end position="54"/>
    </location>
</feature>
<dbReference type="EMBL" id="JAPWTJ010000939">
    <property type="protein sequence ID" value="KAJ8974745.1"/>
    <property type="molecule type" value="Genomic_DNA"/>
</dbReference>
<proteinExistence type="predicted"/>
<protein>
    <recommendedName>
        <fullName evidence="2">Iron sulphur domain-containing protein</fullName>
    </recommendedName>
</protein>
<keyword evidence="1" id="KW-1133">Transmembrane helix</keyword>
<dbReference type="Proteomes" id="UP001162164">
    <property type="component" value="Unassembled WGS sequence"/>
</dbReference>
<evidence type="ECO:0000259" key="2">
    <source>
        <dbReference type="Pfam" id="PF10660"/>
    </source>
</evidence>
<evidence type="ECO:0000256" key="1">
    <source>
        <dbReference type="SAM" id="Phobius"/>
    </source>
</evidence>
<feature type="domain" description="Iron sulphur" evidence="2">
    <location>
        <begin position="1"/>
        <end position="61"/>
    </location>
</feature>
<dbReference type="InterPro" id="IPR019610">
    <property type="entry name" value="FeS-contain_mitoNEET_N"/>
</dbReference>
<organism evidence="3 4">
    <name type="scientific">Molorchus minor</name>
    <dbReference type="NCBI Taxonomy" id="1323400"/>
    <lineage>
        <taxon>Eukaryota</taxon>
        <taxon>Metazoa</taxon>
        <taxon>Ecdysozoa</taxon>
        <taxon>Arthropoda</taxon>
        <taxon>Hexapoda</taxon>
        <taxon>Insecta</taxon>
        <taxon>Pterygota</taxon>
        <taxon>Neoptera</taxon>
        <taxon>Endopterygota</taxon>
        <taxon>Coleoptera</taxon>
        <taxon>Polyphaga</taxon>
        <taxon>Cucujiformia</taxon>
        <taxon>Chrysomeloidea</taxon>
        <taxon>Cerambycidae</taxon>
        <taxon>Lamiinae</taxon>
        <taxon>Monochamini</taxon>
        <taxon>Molorchus</taxon>
    </lineage>
</organism>